<feature type="domain" description="LysM" evidence="9">
    <location>
        <begin position="26"/>
        <end position="69"/>
    </location>
</feature>
<dbReference type="InterPro" id="IPR000064">
    <property type="entry name" value="NLP_P60_dom"/>
</dbReference>
<dbReference type="Proteomes" id="UP000251213">
    <property type="component" value="Unassembled WGS sequence"/>
</dbReference>
<comment type="caution">
    <text evidence="11">The sequence shown here is derived from an EMBL/GenBank/DDBJ whole genome shotgun (WGS) entry which is preliminary data.</text>
</comment>
<dbReference type="SUPFAM" id="SSF54106">
    <property type="entry name" value="LysM domain"/>
    <property type="match status" value="1"/>
</dbReference>
<dbReference type="EMBL" id="QJKK01000001">
    <property type="protein sequence ID" value="RAL26566.1"/>
    <property type="molecule type" value="Genomic_DNA"/>
</dbReference>
<keyword evidence="4" id="KW-0677">Repeat</keyword>
<evidence type="ECO:0000256" key="7">
    <source>
        <dbReference type="SAM" id="MobiDB-lite"/>
    </source>
</evidence>
<evidence type="ECO:0000256" key="8">
    <source>
        <dbReference type="SAM" id="SignalP"/>
    </source>
</evidence>
<organism evidence="11 12">
    <name type="scientific">Thermoflavimicrobium daqui</name>
    <dbReference type="NCBI Taxonomy" id="2137476"/>
    <lineage>
        <taxon>Bacteria</taxon>
        <taxon>Bacillati</taxon>
        <taxon>Bacillota</taxon>
        <taxon>Bacilli</taxon>
        <taxon>Bacillales</taxon>
        <taxon>Thermoactinomycetaceae</taxon>
        <taxon>Thermoflavimicrobium</taxon>
    </lineage>
</organism>
<dbReference type="Pfam" id="PF00877">
    <property type="entry name" value="NLPC_P60"/>
    <property type="match status" value="1"/>
</dbReference>
<feature type="domain" description="NlpC/P60" evidence="10">
    <location>
        <begin position="86"/>
        <end position="210"/>
    </location>
</feature>
<feature type="chain" id="PRO_5016983712" evidence="8">
    <location>
        <begin position="26"/>
        <end position="210"/>
    </location>
</feature>
<dbReference type="SUPFAM" id="SSF54001">
    <property type="entry name" value="Cysteine proteinases"/>
    <property type="match status" value="1"/>
</dbReference>
<dbReference type="Gene3D" id="3.10.350.10">
    <property type="entry name" value="LysM domain"/>
    <property type="match status" value="1"/>
</dbReference>
<dbReference type="Pfam" id="PF01476">
    <property type="entry name" value="LysM"/>
    <property type="match status" value="1"/>
</dbReference>
<keyword evidence="2" id="KW-0645">Protease</keyword>
<dbReference type="SMART" id="SM00257">
    <property type="entry name" value="LysM"/>
    <property type="match status" value="1"/>
</dbReference>
<dbReference type="AlphaFoldDB" id="A0A364K8D7"/>
<proteinExistence type="inferred from homology"/>
<accession>A0A364K8D7</accession>
<dbReference type="GO" id="GO:0008234">
    <property type="term" value="F:cysteine-type peptidase activity"/>
    <property type="evidence" value="ECO:0007669"/>
    <property type="project" value="UniProtKB-KW"/>
</dbReference>
<evidence type="ECO:0000259" key="9">
    <source>
        <dbReference type="PROSITE" id="PS51782"/>
    </source>
</evidence>
<feature type="signal peptide" evidence="8">
    <location>
        <begin position="1"/>
        <end position="25"/>
    </location>
</feature>
<gene>
    <name evidence="11" type="ORF">DL897_00500</name>
</gene>
<protein>
    <submittedName>
        <fullName evidence="11">Uncharacterized protein</fullName>
    </submittedName>
</protein>
<dbReference type="CDD" id="cd00118">
    <property type="entry name" value="LysM"/>
    <property type="match status" value="1"/>
</dbReference>
<keyword evidence="3 8" id="KW-0732">Signal</keyword>
<dbReference type="GO" id="GO:0006508">
    <property type="term" value="P:proteolysis"/>
    <property type="evidence" value="ECO:0007669"/>
    <property type="project" value="UniProtKB-KW"/>
</dbReference>
<evidence type="ECO:0000256" key="6">
    <source>
        <dbReference type="ARBA" id="ARBA00022807"/>
    </source>
</evidence>
<evidence type="ECO:0000256" key="4">
    <source>
        <dbReference type="ARBA" id="ARBA00022737"/>
    </source>
</evidence>
<evidence type="ECO:0000256" key="1">
    <source>
        <dbReference type="ARBA" id="ARBA00007074"/>
    </source>
</evidence>
<dbReference type="PANTHER" id="PTHR47053:SF1">
    <property type="entry name" value="MUREIN DD-ENDOPEPTIDASE MEPH-RELATED"/>
    <property type="match status" value="1"/>
</dbReference>
<evidence type="ECO:0000313" key="11">
    <source>
        <dbReference type="EMBL" id="RAL26566.1"/>
    </source>
</evidence>
<dbReference type="Gene3D" id="3.90.1720.10">
    <property type="entry name" value="endopeptidase domain like (from Nostoc punctiforme)"/>
    <property type="match status" value="1"/>
</dbReference>
<comment type="similarity">
    <text evidence="1">Belongs to the peptidase C40 family.</text>
</comment>
<dbReference type="InterPro" id="IPR038765">
    <property type="entry name" value="Papain-like_cys_pep_sf"/>
</dbReference>
<evidence type="ECO:0000256" key="3">
    <source>
        <dbReference type="ARBA" id="ARBA00022729"/>
    </source>
</evidence>
<evidence type="ECO:0000313" key="12">
    <source>
        <dbReference type="Proteomes" id="UP000251213"/>
    </source>
</evidence>
<reference evidence="11 12" key="2">
    <citation type="submission" date="2018-06" db="EMBL/GenBank/DDBJ databases">
        <authorList>
            <person name="Zhirakovskaya E."/>
        </authorList>
    </citation>
    <scope>NUCLEOTIDE SEQUENCE [LARGE SCALE GENOMIC DNA]</scope>
    <source>
        <strain evidence="11 12">FBKL4.011</strain>
    </source>
</reference>
<dbReference type="InterPro" id="IPR051202">
    <property type="entry name" value="Peptidase_C40"/>
</dbReference>
<name>A0A364K8D7_9BACL</name>
<dbReference type="PANTHER" id="PTHR47053">
    <property type="entry name" value="MUREIN DD-ENDOPEPTIDASE MEPH-RELATED"/>
    <property type="match status" value="1"/>
</dbReference>
<evidence type="ECO:0000259" key="10">
    <source>
        <dbReference type="PROSITE" id="PS51935"/>
    </source>
</evidence>
<feature type="region of interest" description="Disordered" evidence="7">
    <location>
        <begin position="67"/>
        <end position="86"/>
    </location>
</feature>
<reference evidence="11 12" key="1">
    <citation type="submission" date="2018-06" db="EMBL/GenBank/DDBJ databases">
        <title>Thermoflavimicrobium daqus sp. nov., a thermophilic microbe isolated from Moutai-flavour Daqu.</title>
        <authorList>
            <person name="Wang X."/>
            <person name="Zhou H."/>
        </authorList>
    </citation>
    <scope>NUCLEOTIDE SEQUENCE [LARGE SCALE GENOMIC DNA]</scope>
    <source>
        <strain evidence="11 12">FBKL4.011</strain>
    </source>
</reference>
<dbReference type="PROSITE" id="PS51935">
    <property type="entry name" value="NLPC_P60"/>
    <property type="match status" value="1"/>
</dbReference>
<dbReference type="RefSeq" id="WP_113657172.1">
    <property type="nucleotide sequence ID" value="NZ_KZ845663.1"/>
</dbReference>
<keyword evidence="12" id="KW-1185">Reference proteome</keyword>
<dbReference type="PROSITE" id="PS51782">
    <property type="entry name" value="LYSM"/>
    <property type="match status" value="1"/>
</dbReference>
<keyword evidence="6" id="KW-0788">Thiol protease</keyword>
<dbReference type="OrthoDB" id="9813368at2"/>
<evidence type="ECO:0000256" key="5">
    <source>
        <dbReference type="ARBA" id="ARBA00022801"/>
    </source>
</evidence>
<dbReference type="InterPro" id="IPR036779">
    <property type="entry name" value="LysM_dom_sf"/>
</dbReference>
<feature type="compositionally biased region" description="Low complexity" evidence="7">
    <location>
        <begin position="75"/>
        <end position="86"/>
    </location>
</feature>
<evidence type="ECO:0000256" key="2">
    <source>
        <dbReference type="ARBA" id="ARBA00022670"/>
    </source>
</evidence>
<keyword evidence="5" id="KW-0378">Hydrolase</keyword>
<sequence length="210" mass="22977">MKKKCILALGTLIVTSFLSVGQAFAATYTVQKGDTLYSISKKYNTSVSELQKLNKLNSTTIRVGQKLTVPDQKGSNGSSSSQSSWSVKADKVINEAKKHVGKKYRYGGTGPSSFDCSGFTQYVYKNSIGYSLPRVSSDQAKRGKSTGKSLSNLRKGDLMVFKENGRVFHVAIYMGNGKMIHAASSKTGVSIADVNNVYWKPRFAEGRRLF</sequence>
<dbReference type="InterPro" id="IPR018392">
    <property type="entry name" value="LysM"/>
</dbReference>